<evidence type="ECO:0000259" key="5">
    <source>
        <dbReference type="PROSITE" id="PS50011"/>
    </source>
</evidence>
<dbReference type="InterPro" id="IPR000719">
    <property type="entry name" value="Prot_kinase_dom"/>
</dbReference>
<dbReference type="GO" id="GO:0004674">
    <property type="term" value="F:protein serine/threonine kinase activity"/>
    <property type="evidence" value="ECO:0007669"/>
    <property type="project" value="UniProtKB-KW"/>
</dbReference>
<evidence type="ECO:0000313" key="7">
    <source>
        <dbReference type="Proteomes" id="UP000593564"/>
    </source>
</evidence>
<evidence type="ECO:0000256" key="4">
    <source>
        <dbReference type="SAM" id="Phobius"/>
    </source>
</evidence>
<accession>A0A7J7I2Z0</accession>
<keyword evidence="4" id="KW-0812">Transmembrane</keyword>
<dbReference type="Pfam" id="PF00069">
    <property type="entry name" value="Pkinase"/>
    <property type="match status" value="1"/>
</dbReference>
<comment type="caution">
    <text evidence="6">The sequence shown here is derived from an EMBL/GenBank/DDBJ whole genome shotgun (WGS) entry which is preliminary data.</text>
</comment>
<dbReference type="PROSITE" id="PS00108">
    <property type="entry name" value="PROTEIN_KINASE_ST"/>
    <property type="match status" value="1"/>
</dbReference>
<dbReference type="EMBL" id="JACBKZ010000001">
    <property type="protein sequence ID" value="KAF5959299.1"/>
    <property type="molecule type" value="Genomic_DNA"/>
</dbReference>
<keyword evidence="3" id="KW-0067">ATP-binding</keyword>
<evidence type="ECO:0000256" key="1">
    <source>
        <dbReference type="ARBA" id="ARBA00022527"/>
    </source>
</evidence>
<dbReference type="Proteomes" id="UP000593564">
    <property type="component" value="Unassembled WGS sequence"/>
</dbReference>
<dbReference type="PROSITE" id="PS50011">
    <property type="entry name" value="PROTEIN_KINASE_DOM"/>
    <property type="match status" value="1"/>
</dbReference>
<dbReference type="InterPro" id="IPR008271">
    <property type="entry name" value="Ser/Thr_kinase_AS"/>
</dbReference>
<dbReference type="InterPro" id="IPR011009">
    <property type="entry name" value="Kinase-like_dom_sf"/>
</dbReference>
<sequence>MTYNAIAPGCELNFTTFPYQPTGECIGHQKKINYWDSFGTTLCCRDPLTELSLALARQAKLSNQGNNNSIFIDQNQWVNCTNSFLQQPSVWELSCGFDQLFYGSSQCSTLNLSTIWQLQIYGEALGNCSQFNSSAFSQSCKNCSASIVQLRDELLTILQINKNNTEKAICVMAGVTSVAAGILGDPNPSSVDDFYSCLEVLEALASTAQALLAFFIAITGMMFVVILIKCVTRNQKNYSKSFQTKQIKTWSSLYRFSKAEIENALNFSSEKVFLGQGSAGEVYKGILPSGQEVAIKQIYRSNTSDSFTREVENLSKVRHQNLVCLFGCCVEDGEQYLVYEFCPNGNLAQHLLRKDTVLTWGRRVKILRDCALALRYLHHYIDGCIVHRDIKLTNILLSENLDPKLSDFGLARMLSMEESKVFTDVRGTIGYMDPEYMSNAKLTCASDIYSFGIVALQLLSGQKVIELDLDARDQLTRKAKDVSMGKRPLTEFEDPRLNGSISSVDFESLLQIAVLCVAKSSRGRPTIDVVFEEMDKAWKNIQLSLRAKNEKKLLGPPGSRSSDVIPV</sequence>
<organism evidence="6 7">
    <name type="scientific">Camellia sinensis</name>
    <name type="common">Tea plant</name>
    <name type="synonym">Thea sinensis</name>
    <dbReference type="NCBI Taxonomy" id="4442"/>
    <lineage>
        <taxon>Eukaryota</taxon>
        <taxon>Viridiplantae</taxon>
        <taxon>Streptophyta</taxon>
        <taxon>Embryophyta</taxon>
        <taxon>Tracheophyta</taxon>
        <taxon>Spermatophyta</taxon>
        <taxon>Magnoliopsida</taxon>
        <taxon>eudicotyledons</taxon>
        <taxon>Gunneridae</taxon>
        <taxon>Pentapetalae</taxon>
        <taxon>asterids</taxon>
        <taxon>Ericales</taxon>
        <taxon>Theaceae</taxon>
        <taxon>Camellia</taxon>
    </lineage>
</organism>
<keyword evidence="2" id="KW-0547">Nucleotide-binding</keyword>
<dbReference type="AlphaFoldDB" id="A0A7J7I2Z0"/>
<feature type="transmembrane region" description="Helical" evidence="4">
    <location>
        <begin position="210"/>
        <end position="231"/>
    </location>
</feature>
<keyword evidence="1" id="KW-0808">Transferase</keyword>
<evidence type="ECO:0000256" key="3">
    <source>
        <dbReference type="ARBA" id="ARBA00022840"/>
    </source>
</evidence>
<reference evidence="6 7" key="2">
    <citation type="submission" date="2020-07" db="EMBL/GenBank/DDBJ databases">
        <title>Genome assembly of wild tea tree DASZ reveals pedigree and selection history of tea varieties.</title>
        <authorList>
            <person name="Zhang W."/>
        </authorList>
    </citation>
    <scope>NUCLEOTIDE SEQUENCE [LARGE SCALE GENOMIC DNA]</scope>
    <source>
        <strain evidence="7">cv. G240</strain>
        <tissue evidence="6">Leaf</tissue>
    </source>
</reference>
<keyword evidence="4" id="KW-1133">Transmembrane helix</keyword>
<dbReference type="SMART" id="SM00220">
    <property type="entry name" value="S_TKc"/>
    <property type="match status" value="1"/>
</dbReference>
<keyword evidence="4" id="KW-0472">Membrane</keyword>
<evidence type="ECO:0000256" key="2">
    <source>
        <dbReference type="ARBA" id="ARBA00022741"/>
    </source>
</evidence>
<dbReference type="GO" id="GO:0005524">
    <property type="term" value="F:ATP binding"/>
    <property type="evidence" value="ECO:0007669"/>
    <property type="project" value="UniProtKB-KW"/>
</dbReference>
<protein>
    <recommendedName>
        <fullName evidence="5">Protein kinase domain-containing protein</fullName>
    </recommendedName>
</protein>
<proteinExistence type="predicted"/>
<gene>
    <name evidence="6" type="ORF">HYC85_000508</name>
</gene>
<dbReference type="SUPFAM" id="SSF56112">
    <property type="entry name" value="Protein kinase-like (PK-like)"/>
    <property type="match status" value="1"/>
</dbReference>
<evidence type="ECO:0000313" key="6">
    <source>
        <dbReference type="EMBL" id="KAF5959299.1"/>
    </source>
</evidence>
<dbReference type="Gene3D" id="1.10.510.10">
    <property type="entry name" value="Transferase(Phosphotransferase) domain 1"/>
    <property type="match status" value="1"/>
</dbReference>
<reference evidence="7" key="1">
    <citation type="journal article" date="2020" name="Nat. Commun.">
        <title>Genome assembly of wild tea tree DASZ reveals pedigree and selection history of tea varieties.</title>
        <authorList>
            <person name="Zhang W."/>
            <person name="Zhang Y."/>
            <person name="Qiu H."/>
            <person name="Guo Y."/>
            <person name="Wan H."/>
            <person name="Zhang X."/>
            <person name="Scossa F."/>
            <person name="Alseekh S."/>
            <person name="Zhang Q."/>
            <person name="Wang P."/>
            <person name="Xu L."/>
            <person name="Schmidt M.H."/>
            <person name="Jia X."/>
            <person name="Li D."/>
            <person name="Zhu A."/>
            <person name="Guo F."/>
            <person name="Chen W."/>
            <person name="Ni D."/>
            <person name="Usadel B."/>
            <person name="Fernie A.R."/>
            <person name="Wen W."/>
        </authorList>
    </citation>
    <scope>NUCLEOTIDE SEQUENCE [LARGE SCALE GENOMIC DNA]</scope>
    <source>
        <strain evidence="7">cv. G240</strain>
    </source>
</reference>
<dbReference type="FunFam" id="1.10.510.10:FF:000530">
    <property type="entry name" value="probable receptor-like protein kinase At5g59700"/>
    <property type="match status" value="1"/>
</dbReference>
<name>A0A7J7I2Z0_CAMSI</name>
<dbReference type="PANTHER" id="PTHR47989:SF4">
    <property type="entry name" value="PROTEIN KINASE DOMAIN-CONTAINING PROTEIN"/>
    <property type="match status" value="1"/>
</dbReference>
<keyword evidence="7" id="KW-1185">Reference proteome</keyword>
<dbReference type="PANTHER" id="PTHR47989">
    <property type="entry name" value="OS01G0750732 PROTEIN"/>
    <property type="match status" value="1"/>
</dbReference>
<feature type="domain" description="Protein kinase" evidence="5">
    <location>
        <begin position="268"/>
        <end position="539"/>
    </location>
</feature>
<dbReference type="Gene3D" id="3.30.200.20">
    <property type="entry name" value="Phosphorylase Kinase, domain 1"/>
    <property type="match status" value="1"/>
</dbReference>
<keyword evidence="1" id="KW-0723">Serine/threonine-protein kinase</keyword>
<keyword evidence="1" id="KW-0418">Kinase</keyword>